<gene>
    <name evidence="7" type="ORF">NDN08_005228</name>
</gene>
<evidence type="ECO:0008006" key="9">
    <source>
        <dbReference type="Google" id="ProtNLM"/>
    </source>
</evidence>
<reference evidence="7 8" key="1">
    <citation type="journal article" date="2023" name="Nat. Commun.">
        <title>Origin of minicircular mitochondrial genomes in red algae.</title>
        <authorList>
            <person name="Lee Y."/>
            <person name="Cho C.H."/>
            <person name="Lee Y.M."/>
            <person name="Park S.I."/>
            <person name="Yang J.H."/>
            <person name="West J.A."/>
            <person name="Bhattacharya D."/>
            <person name="Yoon H.S."/>
        </authorList>
    </citation>
    <scope>NUCLEOTIDE SEQUENCE [LARGE SCALE GENOMIC DNA]</scope>
    <source>
        <strain evidence="7 8">CCMP1338</strain>
        <tissue evidence="7">Whole cell</tissue>
    </source>
</reference>
<dbReference type="Proteomes" id="UP001157974">
    <property type="component" value="Unassembled WGS sequence"/>
</dbReference>
<evidence type="ECO:0000256" key="6">
    <source>
        <dbReference type="SAM" id="Phobius"/>
    </source>
</evidence>
<keyword evidence="3 6" id="KW-0812">Transmembrane</keyword>
<keyword evidence="4 6" id="KW-1133">Transmembrane helix</keyword>
<accession>A0AAV8V0Y6</accession>
<keyword evidence="5 6" id="KW-0472">Membrane</keyword>
<evidence type="ECO:0000313" key="7">
    <source>
        <dbReference type="EMBL" id="KAJ8908520.1"/>
    </source>
</evidence>
<feature type="transmembrane region" description="Helical" evidence="6">
    <location>
        <begin position="12"/>
        <end position="36"/>
    </location>
</feature>
<feature type="transmembrane region" description="Helical" evidence="6">
    <location>
        <begin position="117"/>
        <end position="136"/>
    </location>
</feature>
<evidence type="ECO:0000256" key="5">
    <source>
        <dbReference type="ARBA" id="ARBA00023136"/>
    </source>
</evidence>
<dbReference type="InterPro" id="IPR003377">
    <property type="entry name" value="Cornichon"/>
</dbReference>
<evidence type="ECO:0000313" key="8">
    <source>
        <dbReference type="Proteomes" id="UP001157974"/>
    </source>
</evidence>
<evidence type="ECO:0000256" key="4">
    <source>
        <dbReference type="ARBA" id="ARBA00022989"/>
    </source>
</evidence>
<dbReference type="AlphaFoldDB" id="A0AAV8V0Y6"/>
<dbReference type="Pfam" id="PF03311">
    <property type="entry name" value="Cornichon"/>
    <property type="match status" value="1"/>
</dbReference>
<dbReference type="GO" id="GO:0016020">
    <property type="term" value="C:membrane"/>
    <property type="evidence" value="ECO:0007669"/>
    <property type="project" value="UniProtKB-SubCell"/>
</dbReference>
<name>A0AAV8V0Y6_9RHOD</name>
<keyword evidence="8" id="KW-1185">Reference proteome</keyword>
<protein>
    <recommendedName>
        <fullName evidence="9">Cornichon</fullName>
    </recommendedName>
</protein>
<organism evidence="7 8">
    <name type="scientific">Rhodosorus marinus</name>
    <dbReference type="NCBI Taxonomy" id="101924"/>
    <lineage>
        <taxon>Eukaryota</taxon>
        <taxon>Rhodophyta</taxon>
        <taxon>Stylonematophyceae</taxon>
        <taxon>Stylonematales</taxon>
        <taxon>Stylonemataceae</taxon>
        <taxon>Rhodosorus</taxon>
    </lineage>
</organism>
<feature type="transmembrane region" description="Helical" evidence="6">
    <location>
        <begin position="57"/>
        <end position="75"/>
    </location>
</feature>
<dbReference type="PANTHER" id="PTHR12290">
    <property type="entry name" value="CORNICHON-RELATED"/>
    <property type="match status" value="1"/>
</dbReference>
<dbReference type="GO" id="GO:0016192">
    <property type="term" value="P:vesicle-mediated transport"/>
    <property type="evidence" value="ECO:0007669"/>
    <property type="project" value="InterPro"/>
</dbReference>
<dbReference type="SMART" id="SM01398">
    <property type="entry name" value="Cornichon"/>
    <property type="match status" value="1"/>
</dbReference>
<evidence type="ECO:0000256" key="2">
    <source>
        <dbReference type="ARBA" id="ARBA00010095"/>
    </source>
</evidence>
<dbReference type="EMBL" id="JAMWBK010000001">
    <property type="protein sequence ID" value="KAJ8908520.1"/>
    <property type="molecule type" value="Genomic_DNA"/>
</dbReference>
<evidence type="ECO:0000256" key="3">
    <source>
        <dbReference type="ARBA" id="ARBA00022692"/>
    </source>
</evidence>
<proteinExistence type="inferred from homology"/>
<comment type="caution">
    <text evidence="7">The sequence shown here is derived from an EMBL/GenBank/DDBJ whole genome shotgun (WGS) entry which is preliminary data.</text>
</comment>
<comment type="similarity">
    <text evidence="2">Belongs to the cornichon family.</text>
</comment>
<evidence type="ECO:0000256" key="1">
    <source>
        <dbReference type="ARBA" id="ARBA00004141"/>
    </source>
</evidence>
<sequence>MAVSAIEVGFWVSVFFGTSWLLFTMVYTLILFSDLMADIINPIELCEQVNRFRWPEYITHICLFLMLLVRGQYFASLINLPVLAHDGNQLTNNQHLLDNTTIFVQLPKEKRMAELKLIFFLASFFIYLICFLISILKK</sequence>
<comment type="subcellular location">
    <subcellularLocation>
        <location evidence="1">Membrane</location>
        <topology evidence="1">Multi-pass membrane protein</topology>
    </subcellularLocation>
</comment>